<reference evidence="3 4" key="1">
    <citation type="submission" date="2024-09" db="EMBL/GenBank/DDBJ databases">
        <authorList>
            <person name="Sun Q."/>
            <person name="Mori K."/>
        </authorList>
    </citation>
    <scope>NUCLEOTIDE SEQUENCE [LARGE SCALE GENOMIC DNA]</scope>
    <source>
        <strain evidence="3 4">JCM 14321</strain>
    </source>
</reference>
<keyword evidence="2" id="KW-0472">Membrane</keyword>
<proteinExistence type="predicted"/>
<feature type="region of interest" description="Disordered" evidence="1">
    <location>
        <begin position="14"/>
        <end position="82"/>
    </location>
</feature>
<feature type="transmembrane region" description="Helical" evidence="2">
    <location>
        <begin position="86"/>
        <end position="108"/>
    </location>
</feature>
<dbReference type="Proteomes" id="UP001589667">
    <property type="component" value="Unassembled WGS sequence"/>
</dbReference>
<name>A0ABV5SVG6_9MICO</name>
<evidence type="ECO:0000256" key="1">
    <source>
        <dbReference type="SAM" id="MobiDB-lite"/>
    </source>
</evidence>
<evidence type="ECO:0008006" key="5">
    <source>
        <dbReference type="Google" id="ProtNLM"/>
    </source>
</evidence>
<dbReference type="RefSeq" id="WP_157425448.1">
    <property type="nucleotide sequence ID" value="NZ_BAAANI010000003.1"/>
</dbReference>
<sequence length="260" mass="25650">MEASDHDERLRRLQRLAYGADTPPEERAAAEAELQAMSDAAASATASAVAPSTAAAAPDDSGSPASPGGVVAPARERDTSSTTMRWAIGAGVAALVVGIAMGVGISGLTAAPAGAGAPDATGADTQAEASTEPSVITGTGTPVELTPVYEVFEREQRPSDRVANDVLAGSNLDRTGTRLLVTRSDGAAVYAATLGGGADLCLVVVVPEIGAGSACTDQGVLPPEGLAVSFGFSDQGPPITASLHADGTAGLSAAEKPATE</sequence>
<keyword evidence="2" id="KW-0812">Transmembrane</keyword>
<keyword evidence="2" id="KW-1133">Transmembrane helix</keyword>
<evidence type="ECO:0000256" key="2">
    <source>
        <dbReference type="SAM" id="Phobius"/>
    </source>
</evidence>
<accession>A0ABV5SVG6</accession>
<protein>
    <recommendedName>
        <fullName evidence="5">DUF1707 domain-containing protein</fullName>
    </recommendedName>
</protein>
<organism evidence="3 4">
    <name type="scientific">Agromyces lapidis</name>
    <dbReference type="NCBI Taxonomy" id="279574"/>
    <lineage>
        <taxon>Bacteria</taxon>
        <taxon>Bacillati</taxon>
        <taxon>Actinomycetota</taxon>
        <taxon>Actinomycetes</taxon>
        <taxon>Micrococcales</taxon>
        <taxon>Microbacteriaceae</taxon>
        <taxon>Agromyces</taxon>
    </lineage>
</organism>
<evidence type="ECO:0000313" key="4">
    <source>
        <dbReference type="Proteomes" id="UP001589667"/>
    </source>
</evidence>
<feature type="compositionally biased region" description="Low complexity" evidence="1">
    <location>
        <begin position="31"/>
        <end position="73"/>
    </location>
</feature>
<dbReference type="EMBL" id="JBHMBL010000003">
    <property type="protein sequence ID" value="MFB9643686.1"/>
    <property type="molecule type" value="Genomic_DNA"/>
</dbReference>
<evidence type="ECO:0000313" key="3">
    <source>
        <dbReference type="EMBL" id="MFB9643686.1"/>
    </source>
</evidence>
<gene>
    <name evidence="3" type="ORF">ACFFQV_15440</name>
</gene>
<keyword evidence="4" id="KW-1185">Reference proteome</keyword>
<comment type="caution">
    <text evidence="3">The sequence shown here is derived from an EMBL/GenBank/DDBJ whole genome shotgun (WGS) entry which is preliminary data.</text>
</comment>